<sequence length="410" mass="45141">MASSKVLIIGCGVAGPVVAMLLKQKGYNPIIFERVETQEDIGASLMIAPNGLKVLDLVGDVSRRLLDNGPNVEWMLEHKADGEALGASDIPGRGVHLYKKPAVGIKRTLVASWLRDMAKENGIELRQGWSLEGIDETDHEVTAHFNGGRSETGAFFIGCDGLRATSRKLLLARRGISDGLPRFTGIVQINGIGPTPASFRGKPALRNWYGVGMNIVCYPITHQHTSWGMSLAEDTGKEASWGLYDSETRQAILSRLVERLRSEGWDNDVVELVGGAQRLIKYGLFDRPPIEAEQWYNSRCVMIGDAVHPMSVHVGQGANQACEDAYYLSQQLPAYDPAGLSTARLTDAFSTYAHQQQPHVEMVAKSARQQGAIRVVPAERREERDELVRRTMADKQGLQAKYDAVFTKPF</sequence>
<dbReference type="SUPFAM" id="SSF51905">
    <property type="entry name" value="FAD/NAD(P)-binding domain"/>
    <property type="match status" value="1"/>
</dbReference>
<evidence type="ECO:0000256" key="4">
    <source>
        <dbReference type="ARBA" id="ARBA00022827"/>
    </source>
</evidence>
<evidence type="ECO:0000256" key="6">
    <source>
        <dbReference type="ARBA" id="ARBA00023033"/>
    </source>
</evidence>
<keyword evidence="5" id="KW-0560">Oxidoreductase</keyword>
<dbReference type="PANTHER" id="PTHR13789:SF309">
    <property type="entry name" value="PUTATIVE (AFU_ORTHOLOGUE AFUA_6G14510)-RELATED"/>
    <property type="match status" value="1"/>
</dbReference>
<dbReference type="EMBL" id="JAQQWE010000003">
    <property type="protein sequence ID" value="KAK7959290.1"/>
    <property type="molecule type" value="Genomic_DNA"/>
</dbReference>
<name>A0ABR1QMI1_9PEZI</name>
<protein>
    <recommendedName>
        <fullName evidence="7">FAD-binding domain-containing protein</fullName>
    </recommendedName>
</protein>
<organism evidence="8 9">
    <name type="scientific">Apiospora aurea</name>
    <dbReference type="NCBI Taxonomy" id="335848"/>
    <lineage>
        <taxon>Eukaryota</taxon>
        <taxon>Fungi</taxon>
        <taxon>Dikarya</taxon>
        <taxon>Ascomycota</taxon>
        <taxon>Pezizomycotina</taxon>
        <taxon>Sordariomycetes</taxon>
        <taxon>Xylariomycetidae</taxon>
        <taxon>Amphisphaeriales</taxon>
        <taxon>Apiosporaceae</taxon>
        <taxon>Apiospora</taxon>
    </lineage>
</organism>
<evidence type="ECO:0000256" key="5">
    <source>
        <dbReference type="ARBA" id="ARBA00023002"/>
    </source>
</evidence>
<dbReference type="RefSeq" id="XP_066702993.1">
    <property type="nucleotide sequence ID" value="XM_066840366.1"/>
</dbReference>
<dbReference type="GeneID" id="92073428"/>
<keyword evidence="9" id="KW-1185">Reference proteome</keyword>
<evidence type="ECO:0000256" key="3">
    <source>
        <dbReference type="ARBA" id="ARBA00022630"/>
    </source>
</evidence>
<evidence type="ECO:0000313" key="9">
    <source>
        <dbReference type="Proteomes" id="UP001391051"/>
    </source>
</evidence>
<dbReference type="InterPro" id="IPR050493">
    <property type="entry name" value="FAD-dep_Monooxygenase_BioMet"/>
</dbReference>
<dbReference type="InterPro" id="IPR036188">
    <property type="entry name" value="FAD/NAD-bd_sf"/>
</dbReference>
<dbReference type="PRINTS" id="PR00420">
    <property type="entry name" value="RNGMNOXGNASE"/>
</dbReference>
<gene>
    <name evidence="8" type="ORF">PG986_004144</name>
</gene>
<evidence type="ECO:0000313" key="8">
    <source>
        <dbReference type="EMBL" id="KAK7959290.1"/>
    </source>
</evidence>
<evidence type="ECO:0000256" key="2">
    <source>
        <dbReference type="ARBA" id="ARBA00007992"/>
    </source>
</evidence>
<dbReference type="InterPro" id="IPR002938">
    <property type="entry name" value="FAD-bd"/>
</dbReference>
<evidence type="ECO:0000256" key="1">
    <source>
        <dbReference type="ARBA" id="ARBA00005179"/>
    </source>
</evidence>
<dbReference type="Gene3D" id="3.50.50.60">
    <property type="entry name" value="FAD/NAD(P)-binding domain"/>
    <property type="match status" value="1"/>
</dbReference>
<dbReference type="PANTHER" id="PTHR13789">
    <property type="entry name" value="MONOOXYGENASE"/>
    <property type="match status" value="1"/>
</dbReference>
<evidence type="ECO:0000259" key="7">
    <source>
        <dbReference type="Pfam" id="PF01494"/>
    </source>
</evidence>
<accession>A0ABR1QMI1</accession>
<reference evidence="8 9" key="1">
    <citation type="submission" date="2023-01" db="EMBL/GenBank/DDBJ databases">
        <title>Analysis of 21 Apiospora genomes using comparative genomics revels a genus with tremendous synthesis potential of carbohydrate active enzymes and secondary metabolites.</title>
        <authorList>
            <person name="Sorensen T."/>
        </authorList>
    </citation>
    <scope>NUCLEOTIDE SEQUENCE [LARGE SCALE GENOMIC DNA]</scope>
    <source>
        <strain evidence="8 9">CBS 24483</strain>
    </source>
</reference>
<dbReference type="Pfam" id="PF01494">
    <property type="entry name" value="FAD_binding_3"/>
    <property type="match status" value="1"/>
</dbReference>
<feature type="domain" description="FAD-binding" evidence="7">
    <location>
        <begin position="5"/>
        <end position="335"/>
    </location>
</feature>
<keyword evidence="4" id="KW-0274">FAD</keyword>
<comment type="pathway">
    <text evidence="1">Secondary metabolite biosynthesis.</text>
</comment>
<comment type="similarity">
    <text evidence="2">Belongs to the paxM FAD-dependent monooxygenase family.</text>
</comment>
<dbReference type="Proteomes" id="UP001391051">
    <property type="component" value="Unassembled WGS sequence"/>
</dbReference>
<comment type="caution">
    <text evidence="8">The sequence shown here is derived from an EMBL/GenBank/DDBJ whole genome shotgun (WGS) entry which is preliminary data.</text>
</comment>
<proteinExistence type="inferred from homology"/>
<keyword evidence="3" id="KW-0285">Flavoprotein</keyword>
<keyword evidence="6" id="KW-0503">Monooxygenase</keyword>